<accession>A0A1X7T7W4</accession>
<evidence type="ECO:0000313" key="1">
    <source>
        <dbReference type="EnsemblMetazoa" id="Aqu2.1.10341_001"/>
    </source>
</evidence>
<dbReference type="InParanoid" id="A0A1X7T7W4"/>
<dbReference type="EnsemblMetazoa" id="Aqu2.1.10341_001">
    <property type="protein sequence ID" value="Aqu2.1.10341_001"/>
    <property type="gene ID" value="Aqu2.1.10341"/>
</dbReference>
<protein>
    <submittedName>
        <fullName evidence="1">Uncharacterized protein</fullName>
    </submittedName>
</protein>
<organism evidence="1">
    <name type="scientific">Amphimedon queenslandica</name>
    <name type="common">Sponge</name>
    <dbReference type="NCBI Taxonomy" id="400682"/>
    <lineage>
        <taxon>Eukaryota</taxon>
        <taxon>Metazoa</taxon>
        <taxon>Porifera</taxon>
        <taxon>Demospongiae</taxon>
        <taxon>Heteroscleromorpha</taxon>
        <taxon>Haplosclerida</taxon>
        <taxon>Niphatidae</taxon>
        <taxon>Amphimedon</taxon>
    </lineage>
</organism>
<name>A0A1X7T7W4_AMPQE</name>
<reference evidence="1" key="1">
    <citation type="submission" date="2017-05" db="UniProtKB">
        <authorList>
            <consortium name="EnsemblMetazoa"/>
        </authorList>
    </citation>
    <scope>IDENTIFICATION</scope>
</reference>
<proteinExistence type="predicted"/>
<dbReference type="AlphaFoldDB" id="A0A1X7T7W4"/>
<sequence length="211" mass="24520">MNAAITRDSRRMRRHPFMICFCIFLRQESQSAFKHSDNLNAIVYHHNAHYVTIHTMPKQVLGSSEIMSQLCSGANIEEPKEKDQCIMLLMNEMHLKEDLVYDKHAVSVKNLANSKTKGKPFQHSYRSEDDFGFFKQLKDWEASVKACPQFDTSQKKLMLLSNETLEAHSFVELVKLLFTVPRVCTSLSCRICLDPLEKIFRDQLEADWMQT</sequence>